<dbReference type="Proteomes" id="UP000811246">
    <property type="component" value="Chromosome 1"/>
</dbReference>
<organism evidence="3 4">
    <name type="scientific">Carya illinoinensis</name>
    <name type="common">Pecan</name>
    <dbReference type="NCBI Taxonomy" id="32201"/>
    <lineage>
        <taxon>Eukaryota</taxon>
        <taxon>Viridiplantae</taxon>
        <taxon>Streptophyta</taxon>
        <taxon>Embryophyta</taxon>
        <taxon>Tracheophyta</taxon>
        <taxon>Spermatophyta</taxon>
        <taxon>Magnoliopsida</taxon>
        <taxon>eudicotyledons</taxon>
        <taxon>Gunneridae</taxon>
        <taxon>Pentapetalae</taxon>
        <taxon>rosids</taxon>
        <taxon>fabids</taxon>
        <taxon>Fagales</taxon>
        <taxon>Juglandaceae</taxon>
        <taxon>Carya</taxon>
    </lineage>
</organism>
<sequence>MAIQRVYQSPSGRIVEYCGVWSTPLERRHWPLKRSQLELKNSPKPYKCNGCKEQGIGKRYRCEKCHFDLHKDCMFTMSTTSHELFQTSAFKFLDQPRSETLHCDACGKRILGFAYSCEERNADLHPCSSSWHNLKINELEIDGVKFRLCGTVRSQYCKWCRRREIEDSTPSSTKGWSYVLECETYHSHVYCVTEMVGGGWKDNIIGSDQEDKLRAIGDLNTNGGKGGI</sequence>
<accession>A0A922GEH6</accession>
<dbReference type="EMBL" id="CM031825">
    <property type="protein sequence ID" value="KAG6734790.1"/>
    <property type="molecule type" value="Genomic_DNA"/>
</dbReference>
<dbReference type="PANTHER" id="PTHR46477">
    <property type="entry name" value="CYSTEINE/HISTIDINE-RICH C1 DOMAIN FAMILY PROTEIN"/>
    <property type="match status" value="1"/>
</dbReference>
<evidence type="ECO:0000313" key="4">
    <source>
        <dbReference type="Proteomes" id="UP000811246"/>
    </source>
</evidence>
<evidence type="ECO:0000256" key="1">
    <source>
        <dbReference type="ARBA" id="ARBA00022737"/>
    </source>
</evidence>
<protein>
    <recommendedName>
        <fullName evidence="2">DC1 domain-containing protein</fullName>
    </recommendedName>
</protein>
<reference evidence="3" key="1">
    <citation type="submission" date="2021-01" db="EMBL/GenBank/DDBJ databases">
        <authorList>
            <person name="Lovell J.T."/>
            <person name="Bentley N."/>
            <person name="Bhattarai G."/>
            <person name="Jenkins J.W."/>
            <person name="Sreedasyam A."/>
            <person name="Alarcon Y."/>
            <person name="Bock C."/>
            <person name="Boston L."/>
            <person name="Carlson J."/>
            <person name="Cervantes K."/>
            <person name="Clermont K."/>
            <person name="Krom N."/>
            <person name="Kubenka K."/>
            <person name="Mamidi S."/>
            <person name="Mattison C."/>
            <person name="Monteros M."/>
            <person name="Pisani C."/>
            <person name="Plott C."/>
            <person name="Rajasekar S."/>
            <person name="Rhein H.S."/>
            <person name="Rohla C."/>
            <person name="Song M."/>
            <person name="Hilaire R.S."/>
            <person name="Shu S."/>
            <person name="Wells L."/>
            <person name="Wang X."/>
            <person name="Webber J."/>
            <person name="Heerema R.J."/>
            <person name="Klein P."/>
            <person name="Conner P."/>
            <person name="Grauke L."/>
            <person name="Grimwood J."/>
            <person name="Schmutz J."/>
            <person name="Randall J.J."/>
        </authorList>
    </citation>
    <scope>NUCLEOTIDE SEQUENCE</scope>
    <source>
        <tissue evidence="3">Leaf</tissue>
    </source>
</reference>
<name>A0A922GEH6_CARIL</name>
<dbReference type="AlphaFoldDB" id="A0A922GEH6"/>
<evidence type="ECO:0000259" key="2">
    <source>
        <dbReference type="Pfam" id="PF03107"/>
    </source>
</evidence>
<dbReference type="Pfam" id="PF03107">
    <property type="entry name" value="C1_2"/>
    <property type="match status" value="1"/>
</dbReference>
<feature type="domain" description="DC1" evidence="2">
    <location>
        <begin position="37"/>
        <end position="74"/>
    </location>
</feature>
<dbReference type="PANTHER" id="PTHR46477:SF5">
    <property type="entry name" value="PHORBOL-ESTER_DAG-TYPE DOMAIN-CONTAINING PROTEIN"/>
    <property type="match status" value="1"/>
</dbReference>
<proteinExistence type="predicted"/>
<evidence type="ECO:0000313" key="3">
    <source>
        <dbReference type="EMBL" id="KAG6734790.1"/>
    </source>
</evidence>
<keyword evidence="1" id="KW-0677">Repeat</keyword>
<dbReference type="InterPro" id="IPR004146">
    <property type="entry name" value="DC1"/>
</dbReference>
<comment type="caution">
    <text evidence="3">The sequence shown here is derived from an EMBL/GenBank/DDBJ whole genome shotgun (WGS) entry which is preliminary data.</text>
</comment>
<gene>
    <name evidence="3" type="ORF">I3842_01G287300</name>
</gene>